<dbReference type="EMBL" id="RYYU01000001">
    <property type="protein sequence ID" value="RUL58431.1"/>
    <property type="molecule type" value="Genomic_DNA"/>
</dbReference>
<keyword evidence="3" id="KW-1185">Reference proteome</keyword>
<proteinExistence type="predicted"/>
<gene>
    <name evidence="2" type="ORF">EHV08_00695</name>
</gene>
<dbReference type="RefSeq" id="WP_126677534.1">
    <property type="nucleotide sequence ID" value="NZ_RYYU01000001.1"/>
</dbReference>
<organism evidence="2 3">
    <name type="scientific">Prevotella koreensis</name>
    <dbReference type="NCBI Taxonomy" id="2490854"/>
    <lineage>
        <taxon>Bacteria</taxon>
        <taxon>Pseudomonadati</taxon>
        <taxon>Bacteroidota</taxon>
        <taxon>Bacteroidia</taxon>
        <taxon>Bacteroidales</taxon>
        <taxon>Prevotellaceae</taxon>
        <taxon>Prevotella</taxon>
    </lineage>
</organism>
<sequence>MALYTALSFIRDKVEVFLNGLNVSTHLDAITKDDTKDEGVYVTLLYFEEEKTLKNNRHFIPQYDDKAQLEGYQKVNPTIFLNLYVMIASNHSAYDEALKQISRVIEEFQKKNVFEKKENNKGDIDGNKYPNLDKLIFEMETLSFDQNNSLWQTIGSKLYPYVIYKVKVIAFAQSTGDSVPKISEEHLVFEVEAHPNTKKENKQKEKPNHEHHLYMQNDDYIFADEKVVKKETGG</sequence>
<dbReference type="Pfam" id="PF14065">
    <property type="entry name" value="Pvc16_N"/>
    <property type="match status" value="1"/>
</dbReference>
<comment type="caution">
    <text evidence="2">The sequence shown here is derived from an EMBL/GenBank/DDBJ whole genome shotgun (WGS) entry which is preliminary data.</text>
</comment>
<name>A0A3S0RMI4_9BACT</name>
<dbReference type="AlphaFoldDB" id="A0A3S0RMI4"/>
<evidence type="ECO:0000313" key="3">
    <source>
        <dbReference type="Proteomes" id="UP000278983"/>
    </source>
</evidence>
<protein>
    <submittedName>
        <fullName evidence="2">DUF4255 domain-containing protein</fullName>
    </submittedName>
</protein>
<dbReference type="InterPro" id="IPR025351">
    <property type="entry name" value="Pvc16_N"/>
</dbReference>
<dbReference type="OrthoDB" id="7560784at2"/>
<accession>A0A3S0RMI4</accession>
<evidence type="ECO:0000259" key="1">
    <source>
        <dbReference type="Pfam" id="PF14065"/>
    </source>
</evidence>
<evidence type="ECO:0000313" key="2">
    <source>
        <dbReference type="EMBL" id="RUL58431.1"/>
    </source>
</evidence>
<reference evidence="2 3" key="1">
    <citation type="submission" date="2018-12" db="EMBL/GenBank/DDBJ databases">
        <title>Genome sequencing of Prevotella sp. KCOM 3155 (= JS262).</title>
        <authorList>
            <person name="Kook J.-K."/>
            <person name="Park S.-N."/>
            <person name="Lim Y.K."/>
        </authorList>
    </citation>
    <scope>NUCLEOTIDE SEQUENCE [LARGE SCALE GENOMIC DNA]</scope>
    <source>
        <strain evidence="2 3">KCOM 3155</strain>
    </source>
</reference>
<feature type="domain" description="Pvc16 N-terminal" evidence="1">
    <location>
        <begin position="21"/>
        <end position="180"/>
    </location>
</feature>
<dbReference type="Proteomes" id="UP000278983">
    <property type="component" value="Unassembled WGS sequence"/>
</dbReference>